<dbReference type="PANTHER" id="PTHR43226:SF1">
    <property type="entry name" value="XAA-PRO DIPEPTIDASE"/>
    <property type="match status" value="1"/>
</dbReference>
<dbReference type="AlphaFoldDB" id="A0A8H4KPR2"/>
<dbReference type="PANTHER" id="PTHR43226">
    <property type="entry name" value="XAA-PRO AMINOPEPTIDASE 3"/>
    <property type="match status" value="1"/>
</dbReference>
<dbReference type="SUPFAM" id="SSF55920">
    <property type="entry name" value="Creatinase/aminopeptidase"/>
    <property type="match status" value="1"/>
</dbReference>
<dbReference type="Gene3D" id="3.90.230.10">
    <property type="entry name" value="Creatinase/methionine aminopeptidase superfamily"/>
    <property type="match status" value="1"/>
</dbReference>
<dbReference type="InterPro" id="IPR029149">
    <property type="entry name" value="Creatin/AminoP/Spt16_N"/>
</dbReference>
<comment type="cofactor">
    <cofactor evidence="2">
        <name>Mn(2+)</name>
        <dbReference type="ChEBI" id="CHEBI:29035"/>
    </cofactor>
</comment>
<keyword evidence="7" id="KW-0645">Protease</keyword>
<dbReference type="GO" id="GO:0006508">
    <property type="term" value="P:proteolysis"/>
    <property type="evidence" value="ECO:0007669"/>
    <property type="project" value="UniProtKB-KW"/>
</dbReference>
<dbReference type="EC" id="3.4.11.9" evidence="5"/>
<evidence type="ECO:0000256" key="3">
    <source>
        <dbReference type="ARBA" id="ARBA00002443"/>
    </source>
</evidence>
<evidence type="ECO:0000256" key="6">
    <source>
        <dbReference type="ARBA" id="ARBA00022438"/>
    </source>
</evidence>
<evidence type="ECO:0000256" key="8">
    <source>
        <dbReference type="ARBA" id="ARBA00022723"/>
    </source>
</evidence>
<keyword evidence="9" id="KW-0378">Hydrolase</keyword>
<feature type="domain" description="Aminopeptidase P N-terminal" evidence="13">
    <location>
        <begin position="13"/>
        <end position="149"/>
    </location>
</feature>
<dbReference type="CDD" id="cd01087">
    <property type="entry name" value="Prolidase"/>
    <property type="match status" value="1"/>
</dbReference>
<dbReference type="SMART" id="SM01011">
    <property type="entry name" value="AMP_N"/>
    <property type="match status" value="1"/>
</dbReference>
<evidence type="ECO:0000259" key="13">
    <source>
        <dbReference type="SMART" id="SM01011"/>
    </source>
</evidence>
<comment type="function">
    <text evidence="3">Catalyzes the removal of a penultimate prolyl residue from the N-termini of peptides.</text>
</comment>
<dbReference type="FunFam" id="3.90.230.10:FF:000002">
    <property type="entry name" value="Xaa-Pro aminopeptidase 3"/>
    <property type="match status" value="1"/>
</dbReference>
<evidence type="ECO:0000256" key="2">
    <source>
        <dbReference type="ARBA" id="ARBA00001936"/>
    </source>
</evidence>
<dbReference type="InterPro" id="IPR007865">
    <property type="entry name" value="Aminopep_P_N"/>
</dbReference>
<evidence type="ECO:0000256" key="7">
    <source>
        <dbReference type="ARBA" id="ARBA00022670"/>
    </source>
</evidence>
<reference evidence="14 15" key="1">
    <citation type="submission" date="2020-01" db="EMBL/GenBank/DDBJ databases">
        <title>Identification and distribution of gene clusters putatively required for synthesis of sphingolipid metabolism inhibitors in phylogenetically diverse species of the filamentous fungus Fusarium.</title>
        <authorList>
            <person name="Kim H.-S."/>
            <person name="Busman M."/>
            <person name="Brown D.W."/>
            <person name="Divon H."/>
            <person name="Uhlig S."/>
            <person name="Proctor R.H."/>
        </authorList>
    </citation>
    <scope>NUCLEOTIDE SEQUENCE [LARGE SCALE GENOMIC DNA]</scope>
    <source>
        <strain evidence="14 15">NRRL 20459</strain>
    </source>
</reference>
<dbReference type="Pfam" id="PF00557">
    <property type="entry name" value="Peptidase_M24"/>
    <property type="match status" value="1"/>
</dbReference>
<evidence type="ECO:0000256" key="5">
    <source>
        <dbReference type="ARBA" id="ARBA00012574"/>
    </source>
</evidence>
<keyword evidence="6" id="KW-0031">Aminopeptidase</keyword>
<accession>A0A8H4KPR2</accession>
<keyword evidence="15" id="KW-1185">Reference proteome</keyword>
<comment type="similarity">
    <text evidence="4">Belongs to the peptidase M24B family.</text>
</comment>
<dbReference type="Pfam" id="PF05195">
    <property type="entry name" value="AMP_N"/>
    <property type="match status" value="1"/>
</dbReference>
<name>A0A8H4KPR2_9HYPO</name>
<dbReference type="SUPFAM" id="SSF53092">
    <property type="entry name" value="Creatinase/prolidase N-terminal domain"/>
    <property type="match status" value="1"/>
</dbReference>
<dbReference type="InterPro" id="IPR036005">
    <property type="entry name" value="Creatinase/aminopeptidase-like"/>
</dbReference>
<evidence type="ECO:0000313" key="15">
    <source>
        <dbReference type="Proteomes" id="UP000554235"/>
    </source>
</evidence>
<dbReference type="EMBL" id="JAADYS010002832">
    <property type="protein sequence ID" value="KAF4454107.1"/>
    <property type="molecule type" value="Genomic_DNA"/>
</dbReference>
<evidence type="ECO:0000256" key="1">
    <source>
        <dbReference type="ARBA" id="ARBA00001424"/>
    </source>
</evidence>
<dbReference type="InterPro" id="IPR000994">
    <property type="entry name" value="Pept_M24"/>
</dbReference>
<keyword evidence="8" id="KW-0479">Metal-binding</keyword>
<keyword evidence="11" id="KW-0464">Manganese</keyword>
<evidence type="ECO:0000256" key="11">
    <source>
        <dbReference type="ARBA" id="ARBA00023211"/>
    </source>
</evidence>
<comment type="catalytic activity">
    <reaction evidence="1">
        <text>Release of any N-terminal amino acid, including proline, that is linked to proline, even from a dipeptide or tripeptide.</text>
        <dbReference type="EC" id="3.4.11.9"/>
    </reaction>
</comment>
<dbReference type="InterPro" id="IPR052433">
    <property type="entry name" value="X-Pro_dipept-like"/>
</dbReference>
<protein>
    <recommendedName>
        <fullName evidence="5">Xaa-Pro aminopeptidase</fullName>
        <ecNumber evidence="5">3.4.11.9</ecNumber>
    </recommendedName>
    <alternativeName>
        <fullName evidence="12">Aminoacylproline aminopeptidase</fullName>
    </alternativeName>
</protein>
<evidence type="ECO:0000256" key="9">
    <source>
        <dbReference type="ARBA" id="ARBA00022801"/>
    </source>
</evidence>
<dbReference type="OrthoDB" id="10261878at2759"/>
<keyword evidence="10" id="KW-0482">Metalloprotease</keyword>
<dbReference type="GO" id="GO:0030145">
    <property type="term" value="F:manganese ion binding"/>
    <property type="evidence" value="ECO:0007669"/>
    <property type="project" value="InterPro"/>
</dbReference>
<proteinExistence type="inferred from homology"/>
<evidence type="ECO:0000256" key="4">
    <source>
        <dbReference type="ARBA" id="ARBA00008766"/>
    </source>
</evidence>
<evidence type="ECO:0000313" key="14">
    <source>
        <dbReference type="EMBL" id="KAF4454107.1"/>
    </source>
</evidence>
<dbReference type="Proteomes" id="UP000554235">
    <property type="component" value="Unassembled WGS sequence"/>
</dbReference>
<evidence type="ECO:0000256" key="10">
    <source>
        <dbReference type="ARBA" id="ARBA00023049"/>
    </source>
</evidence>
<sequence length="460" mass="51518">MAEDFEAVLRGKYPAKAHAQRAVQLLRDKVPNATGFLYVESRASRLLEDSDELEPFRQRRHFYYLTGCDLRDCHFIYDISASKSILFIPPVNPEEVVWSGSPLSPEEVLKAYDVDQVKTTTDLNNVLASLAASPNSTIYTIQDQLSSHVQLGFENVNSSTLKPILDQCRLIKDDYEVAMIRKANCISSLAHEAIMKQVSKASNEMQLEATFLGHCVAHGAKKMAYPPIVAAGRAGAILHCEANDRPLKDKQNLLVDAGAEWNNYSSDITRTFPLSGKFTKESREIYDVVYKMQTESIAMIKAGVQWEDVHLLAHKVAVEGLLQLGILKGAKEEVFKAQTSLAFFPHGLGHFLGLDTHDVGGNPNFEDENKYFQYLRTRGPLPAGSVVTVEPGIYFCEHIIRHYLEDERHKQFIDSEVLNRYWEVGGVRIEDNVLVTATGIENLTVAIKDPDQMEAMIQGT</sequence>
<organism evidence="14 15">
    <name type="scientific">Fusarium albosuccineum</name>
    <dbReference type="NCBI Taxonomy" id="1237068"/>
    <lineage>
        <taxon>Eukaryota</taxon>
        <taxon>Fungi</taxon>
        <taxon>Dikarya</taxon>
        <taxon>Ascomycota</taxon>
        <taxon>Pezizomycotina</taxon>
        <taxon>Sordariomycetes</taxon>
        <taxon>Hypocreomycetidae</taxon>
        <taxon>Hypocreales</taxon>
        <taxon>Nectriaceae</taxon>
        <taxon>Fusarium</taxon>
        <taxon>Fusarium decemcellulare species complex</taxon>
    </lineage>
</organism>
<comment type="caution">
    <text evidence="14">The sequence shown here is derived from an EMBL/GenBank/DDBJ whole genome shotgun (WGS) entry which is preliminary data.</text>
</comment>
<evidence type="ECO:0000256" key="12">
    <source>
        <dbReference type="ARBA" id="ARBA00030849"/>
    </source>
</evidence>
<dbReference type="Gene3D" id="3.40.350.10">
    <property type="entry name" value="Creatinase/prolidase N-terminal domain"/>
    <property type="match status" value="1"/>
</dbReference>
<dbReference type="GO" id="GO:0070006">
    <property type="term" value="F:metalloaminopeptidase activity"/>
    <property type="evidence" value="ECO:0007669"/>
    <property type="project" value="InterPro"/>
</dbReference>
<gene>
    <name evidence="14" type="ORF">FALBO_15884</name>
</gene>